<dbReference type="Proteomes" id="UP000283805">
    <property type="component" value="Unassembled WGS sequence"/>
</dbReference>
<sequence length="203" mass="23479">MKGFSDEERDRIRTELITSGRELFIQYGLERTRIKDITAEVDIGTSTFYQFFDSKEHLYLEVLLREIERFSADLESAVDDVDDPREQVRITLQQTFDEVESNPIVRNLIIEGELDALQSQLPDSSYQDVVDQFGEGIFGPVDEWTDGDAFKYEDPRLIEELFEALVFVTRCKDLKSESEGVPYDEIRSTLIDVIVDGLFEDEP</sequence>
<dbReference type="Pfam" id="PF00440">
    <property type="entry name" value="TetR_N"/>
    <property type="match status" value="1"/>
</dbReference>
<accession>A0A3R7KKW1</accession>
<proteinExistence type="predicted"/>
<evidence type="ECO:0000256" key="1">
    <source>
        <dbReference type="ARBA" id="ARBA00023125"/>
    </source>
</evidence>
<dbReference type="RefSeq" id="WP_120244419.1">
    <property type="nucleotide sequence ID" value="NZ_RAPO01000002.1"/>
</dbReference>
<comment type="caution">
    <text evidence="4">The sequence shown here is derived from an EMBL/GenBank/DDBJ whole genome shotgun (WGS) entry which is preliminary data.</text>
</comment>
<dbReference type="EMBL" id="RAPO01000002">
    <property type="protein sequence ID" value="RKD95114.1"/>
    <property type="molecule type" value="Genomic_DNA"/>
</dbReference>
<protein>
    <submittedName>
        <fullName evidence="4">TetR family transcriptional regulator</fullName>
    </submittedName>
</protein>
<dbReference type="OrthoDB" id="135877at2157"/>
<reference evidence="4 5" key="1">
    <citation type="submission" date="2018-09" db="EMBL/GenBank/DDBJ databases">
        <title>Genomic Encyclopedia of Archaeal and Bacterial Type Strains, Phase II (KMG-II): from individual species to whole genera.</title>
        <authorList>
            <person name="Goeker M."/>
        </authorList>
    </citation>
    <scope>NUCLEOTIDE SEQUENCE [LARGE SCALE GENOMIC DNA]</scope>
    <source>
        <strain evidence="4 5">DSM 13151</strain>
    </source>
</reference>
<gene>
    <name evidence="4" type="ORF">ATJ93_1965</name>
</gene>
<dbReference type="Gene3D" id="1.10.357.10">
    <property type="entry name" value="Tetracycline Repressor, domain 2"/>
    <property type="match status" value="1"/>
</dbReference>
<organism evidence="4 5">
    <name type="scientific">Halopiger aswanensis</name>
    <dbReference type="NCBI Taxonomy" id="148449"/>
    <lineage>
        <taxon>Archaea</taxon>
        <taxon>Methanobacteriati</taxon>
        <taxon>Methanobacteriota</taxon>
        <taxon>Stenosarchaea group</taxon>
        <taxon>Halobacteria</taxon>
        <taxon>Halobacteriales</taxon>
        <taxon>Natrialbaceae</taxon>
        <taxon>Halopiger</taxon>
    </lineage>
</organism>
<dbReference type="InterPro" id="IPR001647">
    <property type="entry name" value="HTH_TetR"/>
</dbReference>
<keyword evidence="5" id="KW-1185">Reference proteome</keyword>
<dbReference type="PROSITE" id="PS50977">
    <property type="entry name" value="HTH_TETR_2"/>
    <property type="match status" value="1"/>
</dbReference>
<evidence type="ECO:0000313" key="4">
    <source>
        <dbReference type="EMBL" id="RKD95114.1"/>
    </source>
</evidence>
<name>A0A3R7KKW1_9EURY</name>
<dbReference type="AlphaFoldDB" id="A0A3R7KKW1"/>
<dbReference type="PANTHER" id="PTHR43479:SF11">
    <property type="entry name" value="ACREF_ENVCD OPERON REPRESSOR-RELATED"/>
    <property type="match status" value="1"/>
</dbReference>
<dbReference type="PANTHER" id="PTHR43479">
    <property type="entry name" value="ACREF/ENVCD OPERON REPRESSOR-RELATED"/>
    <property type="match status" value="1"/>
</dbReference>
<feature type="domain" description="HTH tetR-type" evidence="3">
    <location>
        <begin position="10"/>
        <end position="70"/>
    </location>
</feature>
<dbReference type="InterPro" id="IPR050624">
    <property type="entry name" value="HTH-type_Tx_Regulator"/>
</dbReference>
<evidence type="ECO:0000256" key="2">
    <source>
        <dbReference type="PROSITE-ProRule" id="PRU00335"/>
    </source>
</evidence>
<dbReference type="SUPFAM" id="SSF46689">
    <property type="entry name" value="Homeodomain-like"/>
    <property type="match status" value="1"/>
</dbReference>
<dbReference type="GO" id="GO:0003677">
    <property type="term" value="F:DNA binding"/>
    <property type="evidence" value="ECO:0007669"/>
    <property type="project" value="UniProtKB-UniRule"/>
</dbReference>
<evidence type="ECO:0000259" key="3">
    <source>
        <dbReference type="PROSITE" id="PS50977"/>
    </source>
</evidence>
<feature type="DNA-binding region" description="H-T-H motif" evidence="2">
    <location>
        <begin position="33"/>
        <end position="52"/>
    </location>
</feature>
<keyword evidence="1 2" id="KW-0238">DNA-binding</keyword>
<dbReference type="InterPro" id="IPR009057">
    <property type="entry name" value="Homeodomain-like_sf"/>
</dbReference>
<evidence type="ECO:0000313" key="5">
    <source>
        <dbReference type="Proteomes" id="UP000283805"/>
    </source>
</evidence>